<dbReference type="HOGENOM" id="CLU_006298_0_0_0"/>
<dbReference type="EMBL" id="CP000473">
    <property type="protein sequence ID" value="ABJ82999.1"/>
    <property type="molecule type" value="Genomic_DNA"/>
</dbReference>
<dbReference type="eggNOG" id="COG4771">
    <property type="taxonomic scope" value="Bacteria"/>
</dbReference>
<keyword evidence="9" id="KW-0675">Receptor</keyword>
<dbReference type="GO" id="GO:0044718">
    <property type="term" value="P:siderophore transmembrane transport"/>
    <property type="evidence" value="ECO:0007669"/>
    <property type="project" value="TreeGrafter"/>
</dbReference>
<evidence type="ECO:0000256" key="4">
    <source>
        <dbReference type="ARBA" id="ARBA00022692"/>
    </source>
</evidence>
<proteinExistence type="predicted"/>
<dbReference type="Gene3D" id="2.170.130.10">
    <property type="entry name" value="TonB-dependent receptor, plug domain"/>
    <property type="match status" value="1"/>
</dbReference>
<keyword evidence="3" id="KW-1134">Transmembrane beta strand</keyword>
<dbReference type="InterPro" id="IPR037066">
    <property type="entry name" value="Plug_dom_sf"/>
</dbReference>
<dbReference type="PANTHER" id="PTHR30069">
    <property type="entry name" value="TONB-DEPENDENT OUTER MEMBRANE RECEPTOR"/>
    <property type="match status" value="1"/>
</dbReference>
<keyword evidence="2" id="KW-0813">Transport</keyword>
<name>Q026S0_SOLUE</name>
<evidence type="ECO:0000256" key="1">
    <source>
        <dbReference type="ARBA" id="ARBA00004571"/>
    </source>
</evidence>
<sequence length="1031" mass="111579" precursor="true">MRKVLALSFCALAFVASAYAQATAGLGSVSGTVRDASGASVPGATVVVSNESKGIKRTMTTTDAGVFAVPALVPASGYAITVTKEGFTSYEIKSFEILVGQNVDFKVGLTVGAATTKVDVTAEAPLIENTKSGVTATVDESQIRELPINGRRVDSFVLLTPAVTNDGEFGLISFRGIAMGNSFLTDGNDTTESFYNENAGRTRIGAGLSQDAVQEFQVLSNGFSAEFGRAMGGVINTVTKSGQNSTHGTGYWFFRNRTLEATDRYANGYNLPEWRHTAGGSLGGALKKDKLFYFINFDFTDRSFPALNRIVNNSLTDPTGNFIPASNCVPNATTGPTQAQCTAAINFIQKQMNVLVPRTYKQDLGFAKLDWHVNDRNTVSVDMNLMHWRSPHGIQTQAVLTGGAALGNNGNSTVEDRYGKASWTAVVTPNAVNELRFGWFKDRLSDPGASDLFPAETGATYITVAGSTVGAAQAYPRTYPSENRYQIVENYSLTKGAHSIKFGVDFQTTQDWMNQLFNQNGGYSYTNLLAFAKDFTGNTTGAKNYSTFTQQFGNPIQNIRTTDINFYAQDTWKLSKRLTFNYGLRYEKTWIPQPTIVNPDYPATGVINSPNKNFAPRASLSYSISDRTVLRVGYGIFYARFHGNALDTLYLGNGKYQTALSMNNTQVGAPVFNGVLASANGFPAGSISLNVADKNFHTPYTQQGTLALDHQLSRDLAISASYIWTRGIGLFVQRDLNLGAPTSQAYTYIIQDASGNNVGTYSTPLFVLNGGLRPDPRYGKILQVENGGQSWYNALALQLTKRFSHGFQAQVNYTWSHAIDDGNEQGASWNVASNFNNATFNGNYPLDKGSSTLDQRHRVSINWVWSPTIVSNGSSTAKFLLNGWELSAITTLASAHPFSATVNAPSTSLGAEFPGIQLAYGSLTGTGGSSRVPFLPYDSFDVDQIYNVDARITRKFAIGERAKLSLGFEAFNAFNTIHNTSIQTAAYSVSGNILKPILTNGVSHVGDGSASQGFPDGTNARRMQVIARFTF</sequence>
<dbReference type="STRING" id="234267.Acid_2009"/>
<dbReference type="SUPFAM" id="SSF56935">
    <property type="entry name" value="Porins"/>
    <property type="match status" value="1"/>
</dbReference>
<evidence type="ECO:0000313" key="9">
    <source>
        <dbReference type="EMBL" id="ABJ82999.1"/>
    </source>
</evidence>
<keyword evidence="5" id="KW-0472">Membrane</keyword>
<gene>
    <name evidence="9" type="ordered locus">Acid_2009</name>
</gene>
<feature type="chain" id="PRO_5004163117" evidence="7">
    <location>
        <begin position="23"/>
        <end position="1031"/>
    </location>
</feature>
<dbReference type="GO" id="GO:0009279">
    <property type="term" value="C:cell outer membrane"/>
    <property type="evidence" value="ECO:0007669"/>
    <property type="project" value="UniProtKB-SubCell"/>
</dbReference>
<dbReference type="KEGG" id="sus:Acid_2009"/>
<keyword evidence="6" id="KW-0998">Cell outer membrane</keyword>
<evidence type="ECO:0000256" key="6">
    <source>
        <dbReference type="ARBA" id="ARBA00023237"/>
    </source>
</evidence>
<dbReference type="Pfam" id="PF13620">
    <property type="entry name" value="CarboxypepD_reg"/>
    <property type="match status" value="1"/>
</dbReference>
<comment type="subcellular location">
    <subcellularLocation>
        <location evidence="1">Cell outer membrane</location>
        <topology evidence="1">Multi-pass membrane protein</topology>
    </subcellularLocation>
</comment>
<accession>Q026S0</accession>
<dbReference type="PANTHER" id="PTHR30069:SF46">
    <property type="entry name" value="OAR PROTEIN"/>
    <property type="match status" value="1"/>
</dbReference>
<evidence type="ECO:0000256" key="7">
    <source>
        <dbReference type="SAM" id="SignalP"/>
    </source>
</evidence>
<dbReference type="SUPFAM" id="SSF49464">
    <property type="entry name" value="Carboxypeptidase regulatory domain-like"/>
    <property type="match status" value="1"/>
</dbReference>
<keyword evidence="7" id="KW-0732">Signal</keyword>
<evidence type="ECO:0000256" key="2">
    <source>
        <dbReference type="ARBA" id="ARBA00022448"/>
    </source>
</evidence>
<dbReference type="InterPro" id="IPR039426">
    <property type="entry name" value="TonB-dep_rcpt-like"/>
</dbReference>
<dbReference type="AlphaFoldDB" id="Q026S0"/>
<evidence type="ECO:0000256" key="3">
    <source>
        <dbReference type="ARBA" id="ARBA00022452"/>
    </source>
</evidence>
<evidence type="ECO:0000256" key="5">
    <source>
        <dbReference type="ARBA" id="ARBA00023136"/>
    </source>
</evidence>
<dbReference type="OrthoDB" id="97893at2"/>
<dbReference type="Gene3D" id="2.60.40.1120">
    <property type="entry name" value="Carboxypeptidase-like, regulatory domain"/>
    <property type="match status" value="1"/>
</dbReference>
<dbReference type="InParanoid" id="Q026S0"/>
<dbReference type="Pfam" id="PF25183">
    <property type="entry name" value="OMP_b-brl_4"/>
    <property type="match status" value="1"/>
</dbReference>
<dbReference type="InterPro" id="IPR036942">
    <property type="entry name" value="Beta-barrel_TonB_sf"/>
</dbReference>
<protein>
    <submittedName>
        <fullName evidence="9">TonB-dependent receptor</fullName>
    </submittedName>
</protein>
<feature type="signal peptide" evidence="7">
    <location>
        <begin position="1"/>
        <end position="22"/>
    </location>
</feature>
<dbReference type="InterPro" id="IPR057601">
    <property type="entry name" value="Oar-like_b-barrel"/>
</dbReference>
<dbReference type="InterPro" id="IPR008969">
    <property type="entry name" value="CarboxyPept-like_regulatory"/>
</dbReference>
<feature type="domain" description="TonB-dependent transporter Oar-like beta-barrel" evidence="8">
    <location>
        <begin position="238"/>
        <end position="980"/>
    </location>
</feature>
<evidence type="ECO:0000259" key="8">
    <source>
        <dbReference type="Pfam" id="PF25183"/>
    </source>
</evidence>
<dbReference type="Gene3D" id="2.40.170.20">
    <property type="entry name" value="TonB-dependent receptor, beta-barrel domain"/>
    <property type="match status" value="1"/>
</dbReference>
<dbReference type="GO" id="GO:0015344">
    <property type="term" value="F:siderophore uptake transmembrane transporter activity"/>
    <property type="evidence" value="ECO:0007669"/>
    <property type="project" value="TreeGrafter"/>
</dbReference>
<keyword evidence="4" id="KW-0812">Transmembrane</keyword>
<organism evidence="9">
    <name type="scientific">Solibacter usitatus (strain Ellin6076)</name>
    <dbReference type="NCBI Taxonomy" id="234267"/>
    <lineage>
        <taxon>Bacteria</taxon>
        <taxon>Pseudomonadati</taxon>
        <taxon>Acidobacteriota</taxon>
        <taxon>Terriglobia</taxon>
        <taxon>Bryobacterales</taxon>
        <taxon>Solibacteraceae</taxon>
        <taxon>Candidatus Solibacter</taxon>
    </lineage>
</organism>
<reference evidence="9" key="1">
    <citation type="submission" date="2006-10" db="EMBL/GenBank/DDBJ databases">
        <title>Complete sequence of Solibacter usitatus Ellin6076.</title>
        <authorList>
            <consortium name="US DOE Joint Genome Institute"/>
            <person name="Copeland A."/>
            <person name="Lucas S."/>
            <person name="Lapidus A."/>
            <person name="Barry K."/>
            <person name="Detter J.C."/>
            <person name="Glavina del Rio T."/>
            <person name="Hammon N."/>
            <person name="Israni S."/>
            <person name="Dalin E."/>
            <person name="Tice H."/>
            <person name="Pitluck S."/>
            <person name="Thompson L.S."/>
            <person name="Brettin T."/>
            <person name="Bruce D."/>
            <person name="Han C."/>
            <person name="Tapia R."/>
            <person name="Gilna P."/>
            <person name="Schmutz J."/>
            <person name="Larimer F."/>
            <person name="Land M."/>
            <person name="Hauser L."/>
            <person name="Kyrpides N."/>
            <person name="Mikhailova N."/>
            <person name="Janssen P.H."/>
            <person name="Kuske C.R."/>
            <person name="Richardson P."/>
        </authorList>
    </citation>
    <scope>NUCLEOTIDE SEQUENCE</scope>
    <source>
        <strain evidence="9">Ellin6076</strain>
    </source>
</reference>